<organism evidence="2 3">
    <name type="scientific">Humibacillus xanthopallidus</name>
    <dbReference type="NCBI Taxonomy" id="412689"/>
    <lineage>
        <taxon>Bacteria</taxon>
        <taxon>Bacillati</taxon>
        <taxon>Actinomycetota</taxon>
        <taxon>Actinomycetes</taxon>
        <taxon>Micrococcales</taxon>
        <taxon>Intrasporangiaceae</taxon>
        <taxon>Humibacillus</taxon>
    </lineage>
</organism>
<feature type="transmembrane region" description="Helical" evidence="1">
    <location>
        <begin position="243"/>
        <end position="260"/>
    </location>
</feature>
<feature type="transmembrane region" description="Helical" evidence="1">
    <location>
        <begin position="198"/>
        <end position="223"/>
    </location>
</feature>
<dbReference type="EMBL" id="VFPM01000001">
    <property type="protein sequence ID" value="TQM64546.1"/>
    <property type="molecule type" value="Genomic_DNA"/>
</dbReference>
<name>A0A543I1S2_9MICO</name>
<sequence length="457" mass="49703">MLRRALPGLVVAFIVIRMLQPISDSDTFWHMVAGDWLRDTHRFVVEPDPWSSTASRPWILNQWLPELFMSWFQEHFGLPGVAWLHVFALVGVYLTVWWVCRARASMLVSAIVSVAAFGAMSGSLAARPQVVSFAFAAVATGAWLKSADDLKPRWWLIAMTWVWACSHGFWFFSPVIGLTVVAGLALDRRLDRRSGGRLLLVCLGSAVAGALTPVGPILVTSPFQVRDVTQYIDEWQSVGITDPRLLVLLCLVALAVVIGLRRGERTPWHLILLIGLAAGLGLTYARTIAVGAAVIAPIAAGALHEVTRLKREPRRAGPEFAIVGIIAAAALTVSAVTAPAVAATPGLAPNGLNAQLDALPKGTVLCNAWAYGGWLIWRHPDLKVTMDGRAEIYTGDYVTSYVMFELARPGWKEYVSRAGCDYALLQQGKPIVEALTSEARWSKVAEADGGVLLRRPG</sequence>
<gene>
    <name evidence="2" type="ORF">FBY41_0915</name>
</gene>
<dbReference type="Proteomes" id="UP000316747">
    <property type="component" value="Unassembled WGS sequence"/>
</dbReference>
<keyword evidence="1" id="KW-0812">Transmembrane</keyword>
<accession>A0A543I1S2</accession>
<feature type="transmembrane region" description="Helical" evidence="1">
    <location>
        <begin position="76"/>
        <end position="100"/>
    </location>
</feature>
<protein>
    <recommendedName>
        <fullName evidence="4">Dolichyl-phosphate-mannose-protein mannosyltransferase</fullName>
    </recommendedName>
</protein>
<dbReference type="AlphaFoldDB" id="A0A543I1S2"/>
<evidence type="ECO:0000313" key="2">
    <source>
        <dbReference type="EMBL" id="TQM64546.1"/>
    </source>
</evidence>
<evidence type="ECO:0000256" key="1">
    <source>
        <dbReference type="SAM" id="Phobius"/>
    </source>
</evidence>
<feature type="transmembrane region" description="Helical" evidence="1">
    <location>
        <begin position="107"/>
        <end position="126"/>
    </location>
</feature>
<keyword evidence="3" id="KW-1185">Reference proteome</keyword>
<comment type="caution">
    <text evidence="2">The sequence shown here is derived from an EMBL/GenBank/DDBJ whole genome shotgun (WGS) entry which is preliminary data.</text>
</comment>
<feature type="transmembrane region" description="Helical" evidence="1">
    <location>
        <begin position="154"/>
        <end position="186"/>
    </location>
</feature>
<evidence type="ECO:0008006" key="4">
    <source>
        <dbReference type="Google" id="ProtNLM"/>
    </source>
</evidence>
<feature type="transmembrane region" description="Helical" evidence="1">
    <location>
        <begin position="320"/>
        <end position="342"/>
    </location>
</feature>
<reference evidence="2 3" key="1">
    <citation type="submission" date="2019-06" db="EMBL/GenBank/DDBJ databases">
        <title>Genome sequencing of plant associated microbes to promote plant fitness in Sorghum bicolor and Oryza sativa.</title>
        <authorList>
            <person name="Coleman-Derr D."/>
        </authorList>
    </citation>
    <scope>NUCLEOTIDE SEQUENCE [LARGE SCALE GENOMIC DNA]</scope>
    <source>
        <strain evidence="2 3">KV-663</strain>
    </source>
</reference>
<evidence type="ECO:0000313" key="3">
    <source>
        <dbReference type="Proteomes" id="UP000316747"/>
    </source>
</evidence>
<keyword evidence="1" id="KW-0472">Membrane</keyword>
<keyword evidence="1" id="KW-1133">Transmembrane helix</keyword>
<feature type="transmembrane region" description="Helical" evidence="1">
    <location>
        <begin position="272"/>
        <end position="300"/>
    </location>
</feature>
<proteinExistence type="predicted"/>